<dbReference type="EMBL" id="PKPP01000232">
    <property type="protein sequence ID" value="PWA95581.1"/>
    <property type="molecule type" value="Genomic_DNA"/>
</dbReference>
<proteinExistence type="predicted"/>
<protein>
    <submittedName>
        <fullName evidence="2">Uncharacterized protein</fullName>
    </submittedName>
</protein>
<dbReference type="AlphaFoldDB" id="A0A2U1QC63"/>
<gene>
    <name evidence="2" type="ORF">CTI12_AA048250</name>
</gene>
<comment type="caution">
    <text evidence="2">The sequence shown here is derived from an EMBL/GenBank/DDBJ whole genome shotgun (WGS) entry which is preliminary data.</text>
</comment>
<feature type="region of interest" description="Disordered" evidence="1">
    <location>
        <begin position="1"/>
        <end position="60"/>
    </location>
</feature>
<reference evidence="2 3" key="1">
    <citation type="journal article" date="2018" name="Mol. Plant">
        <title>The genome of Artemisia annua provides insight into the evolution of Asteraceae family and artemisinin biosynthesis.</title>
        <authorList>
            <person name="Shen Q."/>
            <person name="Zhang L."/>
            <person name="Liao Z."/>
            <person name="Wang S."/>
            <person name="Yan T."/>
            <person name="Shi P."/>
            <person name="Liu M."/>
            <person name="Fu X."/>
            <person name="Pan Q."/>
            <person name="Wang Y."/>
            <person name="Lv Z."/>
            <person name="Lu X."/>
            <person name="Zhang F."/>
            <person name="Jiang W."/>
            <person name="Ma Y."/>
            <person name="Chen M."/>
            <person name="Hao X."/>
            <person name="Li L."/>
            <person name="Tang Y."/>
            <person name="Lv G."/>
            <person name="Zhou Y."/>
            <person name="Sun X."/>
            <person name="Brodelius P.E."/>
            <person name="Rose J.K.C."/>
            <person name="Tang K."/>
        </authorList>
    </citation>
    <scope>NUCLEOTIDE SEQUENCE [LARGE SCALE GENOMIC DNA]</scope>
    <source>
        <strain evidence="3">cv. Huhao1</strain>
        <tissue evidence="2">Leaf</tissue>
    </source>
</reference>
<evidence type="ECO:0000313" key="2">
    <source>
        <dbReference type="EMBL" id="PWA95581.1"/>
    </source>
</evidence>
<dbReference type="Proteomes" id="UP000245207">
    <property type="component" value="Unassembled WGS sequence"/>
</dbReference>
<name>A0A2U1QC63_ARTAN</name>
<organism evidence="2 3">
    <name type="scientific">Artemisia annua</name>
    <name type="common">Sweet wormwood</name>
    <dbReference type="NCBI Taxonomy" id="35608"/>
    <lineage>
        <taxon>Eukaryota</taxon>
        <taxon>Viridiplantae</taxon>
        <taxon>Streptophyta</taxon>
        <taxon>Embryophyta</taxon>
        <taxon>Tracheophyta</taxon>
        <taxon>Spermatophyta</taxon>
        <taxon>Magnoliopsida</taxon>
        <taxon>eudicotyledons</taxon>
        <taxon>Gunneridae</taxon>
        <taxon>Pentapetalae</taxon>
        <taxon>asterids</taxon>
        <taxon>campanulids</taxon>
        <taxon>Asterales</taxon>
        <taxon>Asteraceae</taxon>
        <taxon>Asteroideae</taxon>
        <taxon>Anthemideae</taxon>
        <taxon>Artemisiinae</taxon>
        <taxon>Artemisia</taxon>
    </lineage>
</organism>
<keyword evidence="3" id="KW-1185">Reference proteome</keyword>
<evidence type="ECO:0000256" key="1">
    <source>
        <dbReference type="SAM" id="MobiDB-lite"/>
    </source>
</evidence>
<feature type="compositionally biased region" description="Pro residues" evidence="1">
    <location>
        <begin position="24"/>
        <end position="33"/>
    </location>
</feature>
<sequence>MLRKLPKPPPAPKLSQGPHYKFVHPPPPPPPCLPIHATYPSFRTKPPTNCDLPRPPPGRA</sequence>
<evidence type="ECO:0000313" key="3">
    <source>
        <dbReference type="Proteomes" id="UP000245207"/>
    </source>
</evidence>
<accession>A0A2U1QC63</accession>